<accession>A0ABV0PZF0</accession>
<name>A0ABV0PZF0_9TELE</name>
<dbReference type="InterPro" id="IPR043721">
    <property type="entry name" value="DUF5662"/>
</dbReference>
<dbReference type="Pfam" id="PF18907">
    <property type="entry name" value="DUF5662"/>
    <property type="match status" value="1"/>
</dbReference>
<evidence type="ECO:0000313" key="2">
    <source>
        <dbReference type="Proteomes" id="UP001476798"/>
    </source>
</evidence>
<comment type="caution">
    <text evidence="1">The sequence shown here is derived from an EMBL/GenBank/DDBJ whole genome shotgun (WGS) entry which is preliminary data.</text>
</comment>
<keyword evidence="2" id="KW-1185">Reference proteome</keyword>
<dbReference type="EMBL" id="JAHRIO010091766">
    <property type="protein sequence ID" value="MEQ2188914.1"/>
    <property type="molecule type" value="Genomic_DNA"/>
</dbReference>
<sequence>MTAVAHDILRHVHTKNAKFRAPATRYPMWKLVHALCSSAQANCWTSGCEEALVQQLPLREHHRPLLSHTMFVTMIRTLTSIMEVSAYWGILAMHIEKQAADKREQKRALFLTWKGGVHPPRDAKPSYSDLTMREIMLAMANFWFRHHYENNPHHPQNFTRGVMNHVNLIEAIVDGLTCIFERNKMHTDIGSWLDTYRIQGFHEDNRPLARNVLSALQQHITPADYGVLLTFQSAVFSFLRESIPWSSVSMTEETCIMTACVTVVQ</sequence>
<proteinExistence type="predicted"/>
<gene>
    <name evidence="1" type="ORF">GOODEAATRI_019881</name>
</gene>
<reference evidence="1 2" key="1">
    <citation type="submission" date="2021-06" db="EMBL/GenBank/DDBJ databases">
        <authorList>
            <person name="Palmer J.M."/>
        </authorList>
    </citation>
    <scope>NUCLEOTIDE SEQUENCE [LARGE SCALE GENOMIC DNA]</scope>
    <source>
        <strain evidence="1 2">GA_2019</strain>
        <tissue evidence="1">Muscle</tissue>
    </source>
</reference>
<organism evidence="1 2">
    <name type="scientific">Goodea atripinnis</name>
    <dbReference type="NCBI Taxonomy" id="208336"/>
    <lineage>
        <taxon>Eukaryota</taxon>
        <taxon>Metazoa</taxon>
        <taxon>Chordata</taxon>
        <taxon>Craniata</taxon>
        <taxon>Vertebrata</taxon>
        <taxon>Euteleostomi</taxon>
        <taxon>Actinopterygii</taxon>
        <taxon>Neopterygii</taxon>
        <taxon>Teleostei</taxon>
        <taxon>Neoteleostei</taxon>
        <taxon>Acanthomorphata</taxon>
        <taxon>Ovalentaria</taxon>
        <taxon>Atherinomorphae</taxon>
        <taxon>Cyprinodontiformes</taxon>
        <taxon>Goodeidae</taxon>
        <taxon>Goodea</taxon>
    </lineage>
</organism>
<evidence type="ECO:0000313" key="1">
    <source>
        <dbReference type="EMBL" id="MEQ2188914.1"/>
    </source>
</evidence>
<dbReference type="Proteomes" id="UP001476798">
    <property type="component" value="Unassembled WGS sequence"/>
</dbReference>
<protein>
    <submittedName>
        <fullName evidence="1">Uncharacterized protein</fullName>
    </submittedName>
</protein>